<evidence type="ECO:0000259" key="17">
    <source>
        <dbReference type="PROSITE" id="PS50859"/>
    </source>
</evidence>
<evidence type="ECO:0000256" key="16">
    <source>
        <dbReference type="SAM" id="Phobius"/>
    </source>
</evidence>
<comment type="subcellular location">
    <subcellularLocation>
        <location evidence="1">Endoplasmic reticulum membrane</location>
        <topology evidence="1">Single-pass type IV membrane protein</topology>
    </subcellularLocation>
    <subcellularLocation>
        <location evidence="2">Golgi apparatus membrane</location>
        <topology evidence="2">Single-pass type IV membrane protein</topology>
    </subcellularLocation>
</comment>
<dbReference type="GO" id="GO:0005789">
    <property type="term" value="C:endoplasmic reticulum membrane"/>
    <property type="evidence" value="ECO:0007669"/>
    <property type="project" value="UniProtKB-SubCell"/>
</dbReference>
<dbReference type="GO" id="GO:0015031">
    <property type="term" value="P:protein transport"/>
    <property type="evidence" value="ECO:0007669"/>
    <property type="project" value="UniProtKB-KW"/>
</dbReference>
<feature type="region of interest" description="Disordered" evidence="15">
    <location>
        <begin position="141"/>
        <end position="160"/>
    </location>
</feature>
<dbReference type="PROSITE" id="PS50859">
    <property type="entry name" value="LONGIN"/>
    <property type="match status" value="1"/>
</dbReference>
<organism evidence="19">
    <name type="scientific">Phaffia rhodozyma</name>
    <name type="common">Yeast</name>
    <name type="synonym">Xanthophyllomyces dendrorhous</name>
    <dbReference type="NCBI Taxonomy" id="264483"/>
    <lineage>
        <taxon>Eukaryota</taxon>
        <taxon>Fungi</taxon>
        <taxon>Dikarya</taxon>
        <taxon>Basidiomycota</taxon>
        <taxon>Agaricomycotina</taxon>
        <taxon>Tremellomycetes</taxon>
        <taxon>Cystofilobasidiales</taxon>
        <taxon>Mrakiaceae</taxon>
        <taxon>Phaffia</taxon>
    </lineage>
</organism>
<evidence type="ECO:0000256" key="9">
    <source>
        <dbReference type="ARBA" id="ARBA00022989"/>
    </source>
</evidence>
<evidence type="ECO:0000256" key="5">
    <source>
        <dbReference type="ARBA" id="ARBA00022692"/>
    </source>
</evidence>
<feature type="domain" description="V-SNARE coiled-coil homology" evidence="18">
    <location>
        <begin position="165"/>
        <end position="225"/>
    </location>
</feature>
<keyword evidence="8" id="KW-0653">Protein transport</keyword>
<evidence type="ECO:0000256" key="11">
    <source>
        <dbReference type="ARBA" id="ARBA00023054"/>
    </source>
</evidence>
<evidence type="ECO:0000256" key="3">
    <source>
        <dbReference type="ARBA" id="ARBA00008025"/>
    </source>
</evidence>
<dbReference type="Pfam" id="PF13774">
    <property type="entry name" value="Longin"/>
    <property type="match status" value="1"/>
</dbReference>
<dbReference type="GO" id="GO:0000139">
    <property type="term" value="C:Golgi membrane"/>
    <property type="evidence" value="ECO:0007669"/>
    <property type="project" value="UniProtKB-SubCell"/>
</dbReference>
<evidence type="ECO:0000256" key="2">
    <source>
        <dbReference type="ARBA" id="ARBA00004409"/>
    </source>
</evidence>
<dbReference type="InterPro" id="IPR044565">
    <property type="entry name" value="Sec22"/>
</dbReference>
<dbReference type="SMART" id="SM01270">
    <property type="entry name" value="Longin"/>
    <property type="match status" value="1"/>
</dbReference>
<feature type="compositionally biased region" description="Low complexity" evidence="15">
    <location>
        <begin position="141"/>
        <end position="157"/>
    </location>
</feature>
<accession>A0A0F7SJ78</accession>
<dbReference type="AlphaFoldDB" id="A0A0F7SJ78"/>
<keyword evidence="4" id="KW-0813">Transport</keyword>
<keyword evidence="6" id="KW-0256">Endoplasmic reticulum</keyword>
<dbReference type="FunFam" id="3.30.450.50:FF:000007">
    <property type="entry name" value="SNARE complex subunit SEC22"/>
    <property type="match status" value="1"/>
</dbReference>
<evidence type="ECO:0000313" key="19">
    <source>
        <dbReference type="EMBL" id="CDZ98485.1"/>
    </source>
</evidence>
<dbReference type="Gene3D" id="1.20.5.110">
    <property type="match status" value="1"/>
</dbReference>
<dbReference type="CDD" id="cd15866">
    <property type="entry name" value="R-SNARE_SEC22"/>
    <property type="match status" value="1"/>
</dbReference>
<keyword evidence="12 16" id="KW-0472">Membrane</keyword>
<evidence type="ECO:0000256" key="13">
    <source>
        <dbReference type="ARBA" id="ARBA00024249"/>
    </source>
</evidence>
<evidence type="ECO:0000256" key="8">
    <source>
        <dbReference type="ARBA" id="ARBA00022927"/>
    </source>
</evidence>
<dbReference type="GO" id="GO:0006890">
    <property type="term" value="P:retrograde vesicle-mediated transport, Golgi to endoplasmic reticulum"/>
    <property type="evidence" value="ECO:0007669"/>
    <property type="project" value="InterPro"/>
</dbReference>
<comment type="similarity">
    <text evidence="3">Belongs to the synaptobrevin family.</text>
</comment>
<protein>
    <recommendedName>
        <fullName evidence="13">Protein transport protein SEC22</fullName>
    </recommendedName>
</protein>
<sequence length="246" mass="27598">MASTPFLCSIQATNIYRISDGLPLASSVDDEQTENALTEHKQQAKLIVRRLSPNSEPVCSIESGAYTLHYLILCSVIYLVITEKSYPRKLAFAYLDECAKEFQKVYGDKVDNTTRPYAFVGFDSFMSKTARTYRDSRSASLSSSSAATTPSSAAALGAGAGQTGNLTRINDELQDVTRIMSKNMEDLLWRGDSLDRMSTLSTSLRSESMKYRKQARNINLELLIRQYAPVGFVGLFIVIFVWWRFF</sequence>
<keyword evidence="10" id="KW-0333">Golgi apparatus</keyword>
<name>A0A0F7SJ78_PHARH</name>
<dbReference type="PANTHER" id="PTHR45837">
    <property type="entry name" value="VESICLE-TRAFFICKING PROTEIN SEC22B"/>
    <property type="match status" value="1"/>
</dbReference>
<dbReference type="EMBL" id="LN483345">
    <property type="protein sequence ID" value="CDZ98485.1"/>
    <property type="molecule type" value="Genomic_DNA"/>
</dbReference>
<feature type="domain" description="Longin" evidence="17">
    <location>
        <begin position="14"/>
        <end position="126"/>
    </location>
</feature>
<dbReference type="InterPro" id="IPR010908">
    <property type="entry name" value="Longin_dom"/>
</dbReference>
<reference evidence="19" key="1">
    <citation type="submission" date="2014-08" db="EMBL/GenBank/DDBJ databases">
        <authorList>
            <person name="Sharma Rahul"/>
            <person name="Thines Marco"/>
        </authorList>
    </citation>
    <scope>NUCLEOTIDE SEQUENCE</scope>
</reference>
<dbReference type="GO" id="GO:0005484">
    <property type="term" value="F:SNAP receptor activity"/>
    <property type="evidence" value="ECO:0007669"/>
    <property type="project" value="InterPro"/>
</dbReference>
<dbReference type="InterPro" id="IPR011012">
    <property type="entry name" value="Longin-like_dom_sf"/>
</dbReference>
<dbReference type="SUPFAM" id="SSF64356">
    <property type="entry name" value="SNARE-like"/>
    <property type="match status" value="1"/>
</dbReference>
<dbReference type="PROSITE" id="PS50892">
    <property type="entry name" value="V_SNARE"/>
    <property type="match status" value="1"/>
</dbReference>
<dbReference type="CDD" id="cd14824">
    <property type="entry name" value="Longin"/>
    <property type="match status" value="1"/>
</dbReference>
<evidence type="ECO:0000256" key="10">
    <source>
        <dbReference type="ARBA" id="ARBA00023034"/>
    </source>
</evidence>
<keyword evidence="9 16" id="KW-1133">Transmembrane helix</keyword>
<dbReference type="SUPFAM" id="SSF58038">
    <property type="entry name" value="SNARE fusion complex"/>
    <property type="match status" value="1"/>
</dbReference>
<evidence type="ECO:0000256" key="6">
    <source>
        <dbReference type="ARBA" id="ARBA00022824"/>
    </source>
</evidence>
<evidence type="ECO:0000256" key="4">
    <source>
        <dbReference type="ARBA" id="ARBA00022448"/>
    </source>
</evidence>
<evidence type="ECO:0000256" key="1">
    <source>
        <dbReference type="ARBA" id="ARBA00004163"/>
    </source>
</evidence>
<keyword evidence="7" id="KW-0931">ER-Golgi transport</keyword>
<proteinExistence type="inferred from homology"/>
<evidence type="ECO:0000259" key="18">
    <source>
        <dbReference type="PROSITE" id="PS50892"/>
    </source>
</evidence>
<dbReference type="GO" id="GO:0006888">
    <property type="term" value="P:endoplasmic reticulum to Golgi vesicle-mediated transport"/>
    <property type="evidence" value="ECO:0007669"/>
    <property type="project" value="InterPro"/>
</dbReference>
<dbReference type="InterPro" id="IPR042855">
    <property type="entry name" value="V_SNARE_CC"/>
</dbReference>
<feature type="transmembrane region" description="Helical" evidence="16">
    <location>
        <begin position="222"/>
        <end position="243"/>
    </location>
</feature>
<evidence type="ECO:0000256" key="15">
    <source>
        <dbReference type="SAM" id="MobiDB-lite"/>
    </source>
</evidence>
<keyword evidence="11 14" id="KW-0175">Coiled coil</keyword>
<evidence type="ECO:0000256" key="14">
    <source>
        <dbReference type="PROSITE-ProRule" id="PRU00290"/>
    </source>
</evidence>
<keyword evidence="5 16" id="KW-0812">Transmembrane</keyword>
<dbReference type="Pfam" id="PF00957">
    <property type="entry name" value="Synaptobrevin"/>
    <property type="match status" value="1"/>
</dbReference>
<dbReference type="Gene3D" id="3.30.450.50">
    <property type="entry name" value="Longin domain"/>
    <property type="match status" value="1"/>
</dbReference>
<evidence type="ECO:0000256" key="12">
    <source>
        <dbReference type="ARBA" id="ARBA00023136"/>
    </source>
</evidence>
<evidence type="ECO:0000256" key="7">
    <source>
        <dbReference type="ARBA" id="ARBA00022892"/>
    </source>
</evidence>